<feature type="compositionally biased region" description="Acidic residues" evidence="1">
    <location>
        <begin position="143"/>
        <end position="159"/>
    </location>
</feature>
<dbReference type="SUPFAM" id="SSF53067">
    <property type="entry name" value="Actin-like ATPase domain"/>
    <property type="match status" value="1"/>
</dbReference>
<dbReference type="OrthoDB" id="278939at2"/>
<dbReference type="AlphaFoldDB" id="A0A5S9ISY0"/>
<sequence>MPDLRFYPDQKNVMLNPTDPQGDLTYYLEGFEGEVEQNEMTLKYAFPARLDSASPDVKNKVRKILIDVLDISNFSVESESGRAAIKVPTRQLTDESLLPDEESVKVPILVKLVKSATADSEQAEFKCQQELVLVIERDHAEDPGDVTFDDEEGEEENYEDTDHSYEQEEGEIDSDIDDEEADQDNGEDEEEERSEAGLYSGLVAIDYGTTNSAIVVRDPRFAAEEVRGQLSTEQWESLCEWVDNWLSTHLSKIETTDTDLFVENLTRIVPNADLPTCGTPEDEIRRSLVKIDDRIREQILRETICRLSNFSQEGTNAKILKEIAPEVMLGFESVIDSKSLESQRYFVLELDENAGPGPIPSALQVVSAPNTEDLNLLMEETKIDMGARVGLLLRSAASGGADIRQFVISIKRYFGRDEVIEVVPADNETPIQFPADTLCRLAYRELLTRAVGDIHRRSENGQFQDADWPCSLVATFPTSYPASLRRSLKEILTDLNIKEIDTRFDEATAAAIYYIWREVGSDPVCGMNGLMARCRKDPNGRSYQNILLYDLGGGTTDIALIQLLYEELPIFDEGEDRGNGGRYFRITPRLLGTTGHRYIGGDLITLWLFRLIKAKLADCLLSLITEKNIEPPMDSELSQLLLNLSDQLVEEGVDDEAPTQYRRGALLEWTLQPMQQMRTYNHLNETIIDPLVPTRFANDSSRIPNFFTLWETTEELKKTLGTPVVTDSGSGLAMDWPEETEIDSGQLFNLVQTAHPWLTDSGMVQQDDLRLSVTQEEMSLIAKEPIKQSLSLAVSLSKARLLTQDYRDRIDRLILSGQSCNMKAIQEVAMEVFRESDGVFDYDPANVRFDRDSAKTSVALGACIGRYLESVRIDPWNPKTREMLRDGYDQIELVIENLFTYLSCRLAYDSLVAMVTIFDQGHELNLRSFTDRRPVARTSINNLRPVQEKFWIYRIDFEGAEPQYLGLINAEAVADEYGFDDFRKFREEYLVGFEADAELFVRAFFLPKGLKTIKSDNFVDAENGGEYPELVTSDGSFSVQNKTFQDEEPQEELEEPQEESFEEEQEEQEEQYSEESEYMPASDDMEEEDEEIGLEDDFTEETEDTEEDEGHEETFTDEEEEQPQAKKKPRSYREAEEEEGPKYSLAQTVTSQEIFDRRATIVAGQRLQFQVEYPEGTFKCAISEPLPIREKYEFYAEQPTEDGPFDQNAAVDENAAARFTLDEEETDEATLVCDERGKLRMLTGALYDIEIWADIEYVPQKMDIHYDPFCGHH</sequence>
<accession>A0A5S9ISY0</accession>
<feature type="region of interest" description="Disordered" evidence="1">
    <location>
        <begin position="1043"/>
        <end position="1147"/>
    </location>
</feature>
<dbReference type="Gene3D" id="3.30.420.40">
    <property type="match status" value="2"/>
</dbReference>
<dbReference type="EMBL" id="AP019860">
    <property type="protein sequence ID" value="BBM86961.1"/>
    <property type="molecule type" value="Genomic_DNA"/>
</dbReference>
<evidence type="ECO:0000313" key="3">
    <source>
        <dbReference type="Proteomes" id="UP000326354"/>
    </source>
</evidence>
<feature type="region of interest" description="Disordered" evidence="1">
    <location>
        <begin position="139"/>
        <end position="196"/>
    </location>
</feature>
<dbReference type="Gene3D" id="3.90.640.10">
    <property type="entry name" value="Actin, Chain A, domain 4"/>
    <property type="match status" value="1"/>
</dbReference>
<protein>
    <recommendedName>
        <fullName evidence="4">Molecular chaperone</fullName>
    </recommendedName>
</protein>
<feature type="compositionally biased region" description="Acidic residues" evidence="1">
    <location>
        <begin position="167"/>
        <end position="193"/>
    </location>
</feature>
<feature type="compositionally biased region" description="Acidic residues" evidence="1">
    <location>
        <begin position="1046"/>
        <end position="1122"/>
    </location>
</feature>
<keyword evidence="3" id="KW-1185">Reference proteome</keyword>
<gene>
    <name evidence="2" type="ORF">UABAM_05363</name>
</gene>
<dbReference type="KEGG" id="uam:UABAM_05363"/>
<dbReference type="Proteomes" id="UP000326354">
    <property type="component" value="Chromosome"/>
</dbReference>
<evidence type="ECO:0000313" key="2">
    <source>
        <dbReference type="EMBL" id="BBM86961.1"/>
    </source>
</evidence>
<proteinExistence type="predicted"/>
<dbReference type="RefSeq" id="WP_151970996.1">
    <property type="nucleotide sequence ID" value="NZ_AP019860.1"/>
</dbReference>
<evidence type="ECO:0000256" key="1">
    <source>
        <dbReference type="SAM" id="MobiDB-lite"/>
    </source>
</evidence>
<dbReference type="InterPro" id="IPR043129">
    <property type="entry name" value="ATPase_NBD"/>
</dbReference>
<name>A0A5S9ISY0_UABAM</name>
<reference evidence="2 3" key="1">
    <citation type="submission" date="2019-08" db="EMBL/GenBank/DDBJ databases">
        <title>Complete genome sequence of Candidatus Uab amorphum.</title>
        <authorList>
            <person name="Shiratori T."/>
            <person name="Suzuki S."/>
            <person name="Kakizawa Y."/>
            <person name="Ishida K."/>
        </authorList>
    </citation>
    <scope>NUCLEOTIDE SEQUENCE [LARGE SCALE GENOMIC DNA]</scope>
    <source>
        <strain evidence="2 3">SRT547</strain>
    </source>
</reference>
<evidence type="ECO:0008006" key="4">
    <source>
        <dbReference type="Google" id="ProtNLM"/>
    </source>
</evidence>
<organism evidence="2 3">
    <name type="scientific">Uabimicrobium amorphum</name>
    <dbReference type="NCBI Taxonomy" id="2596890"/>
    <lineage>
        <taxon>Bacteria</taxon>
        <taxon>Pseudomonadati</taxon>
        <taxon>Planctomycetota</taxon>
        <taxon>Candidatus Uabimicrobiia</taxon>
        <taxon>Candidatus Uabimicrobiales</taxon>
        <taxon>Candidatus Uabimicrobiaceae</taxon>
        <taxon>Candidatus Uabimicrobium</taxon>
    </lineage>
</organism>